<dbReference type="PANTHER" id="PTHR44991">
    <property type="entry name" value="IMMUNOGLOBULIN SUPERFAMILY MEMBER 5"/>
    <property type="match status" value="1"/>
</dbReference>
<dbReference type="AlphaFoldDB" id="A0AAV6HDD6"/>
<keyword evidence="2 5" id="KW-0472">Membrane</keyword>
<proteinExistence type="predicted"/>
<evidence type="ECO:0000256" key="3">
    <source>
        <dbReference type="ARBA" id="ARBA00023319"/>
    </source>
</evidence>
<evidence type="ECO:0000256" key="5">
    <source>
        <dbReference type="SAM" id="Phobius"/>
    </source>
</evidence>
<keyword evidence="3" id="KW-0393">Immunoglobulin domain</keyword>
<keyword evidence="5" id="KW-1133">Transmembrane helix</keyword>
<dbReference type="EMBL" id="JADWDJ010000002">
    <property type="protein sequence ID" value="KAG5283866.1"/>
    <property type="molecule type" value="Genomic_DNA"/>
</dbReference>
<dbReference type="GO" id="GO:0016020">
    <property type="term" value="C:membrane"/>
    <property type="evidence" value="ECO:0007669"/>
    <property type="project" value="UniProtKB-SubCell"/>
</dbReference>
<organism evidence="7 8">
    <name type="scientific">Alosa alosa</name>
    <name type="common">allis shad</name>
    <dbReference type="NCBI Taxonomy" id="278164"/>
    <lineage>
        <taxon>Eukaryota</taxon>
        <taxon>Metazoa</taxon>
        <taxon>Chordata</taxon>
        <taxon>Craniata</taxon>
        <taxon>Vertebrata</taxon>
        <taxon>Euteleostomi</taxon>
        <taxon>Actinopterygii</taxon>
        <taxon>Neopterygii</taxon>
        <taxon>Teleostei</taxon>
        <taxon>Clupei</taxon>
        <taxon>Clupeiformes</taxon>
        <taxon>Clupeoidei</taxon>
        <taxon>Clupeidae</taxon>
        <taxon>Alosa</taxon>
    </lineage>
</organism>
<gene>
    <name evidence="7" type="ORF">AALO_G00020390</name>
</gene>
<feature type="transmembrane region" description="Helical" evidence="5">
    <location>
        <begin position="178"/>
        <end position="203"/>
    </location>
</feature>
<dbReference type="Pfam" id="PF22705">
    <property type="entry name" value="C2-set_3"/>
    <property type="match status" value="1"/>
</dbReference>
<keyword evidence="8" id="KW-1185">Reference proteome</keyword>
<evidence type="ECO:0000259" key="6">
    <source>
        <dbReference type="PROSITE" id="PS50835"/>
    </source>
</evidence>
<dbReference type="Gene3D" id="2.60.40.10">
    <property type="entry name" value="Immunoglobulins"/>
    <property type="match status" value="2"/>
</dbReference>
<evidence type="ECO:0000313" key="8">
    <source>
        <dbReference type="Proteomes" id="UP000823561"/>
    </source>
</evidence>
<comment type="subcellular location">
    <subcellularLocation>
        <location evidence="1">Membrane</location>
    </subcellularLocation>
</comment>
<feature type="region of interest" description="Disordered" evidence="4">
    <location>
        <begin position="209"/>
        <end position="237"/>
    </location>
</feature>
<protein>
    <recommendedName>
        <fullName evidence="6">Ig-like domain-containing protein</fullName>
    </recommendedName>
</protein>
<reference evidence="7" key="1">
    <citation type="submission" date="2020-10" db="EMBL/GenBank/DDBJ databases">
        <title>Chromosome-scale genome assembly of the Allis shad, Alosa alosa.</title>
        <authorList>
            <person name="Margot Z."/>
            <person name="Christophe K."/>
            <person name="Cabau C."/>
            <person name="Louis A."/>
            <person name="Berthelot C."/>
            <person name="Parey E."/>
            <person name="Roest Crollius H."/>
            <person name="Montfort J."/>
            <person name="Robinson-Rechavi M."/>
            <person name="Bucao C."/>
            <person name="Bouchez O."/>
            <person name="Gislard M."/>
            <person name="Lluch J."/>
            <person name="Milhes M."/>
            <person name="Lampietro C."/>
            <person name="Lopez Roques C."/>
            <person name="Donnadieu C."/>
            <person name="Braasch I."/>
            <person name="Desvignes T."/>
            <person name="Postlethwait J."/>
            <person name="Bobe J."/>
            <person name="Guiguen Y."/>
        </authorList>
    </citation>
    <scope>NUCLEOTIDE SEQUENCE</scope>
    <source>
        <strain evidence="7">M-15738</strain>
        <tissue evidence="7">Blood</tissue>
    </source>
</reference>
<dbReference type="PANTHER" id="PTHR44991:SF1">
    <property type="entry name" value="IMMUNOGLOBULIN SUPERFAMILY MEMBER 5"/>
    <property type="match status" value="1"/>
</dbReference>
<comment type="caution">
    <text evidence="7">The sequence shown here is derived from an EMBL/GenBank/DDBJ whole genome shotgun (WGS) entry which is preliminary data.</text>
</comment>
<evidence type="ECO:0000313" key="7">
    <source>
        <dbReference type="EMBL" id="KAG5283866.1"/>
    </source>
</evidence>
<dbReference type="InterPro" id="IPR013783">
    <property type="entry name" value="Ig-like_fold"/>
</dbReference>
<feature type="compositionally biased region" description="Polar residues" evidence="4">
    <location>
        <begin position="209"/>
        <end position="224"/>
    </location>
</feature>
<accession>A0AAV6HDD6</accession>
<dbReference type="Proteomes" id="UP000823561">
    <property type="component" value="Chromosome 2"/>
</dbReference>
<dbReference type="InterPro" id="IPR007110">
    <property type="entry name" value="Ig-like_dom"/>
</dbReference>
<dbReference type="PROSITE" id="PS50835">
    <property type="entry name" value="IG_LIKE"/>
    <property type="match status" value="2"/>
</dbReference>
<dbReference type="InterPro" id="IPR036179">
    <property type="entry name" value="Ig-like_dom_sf"/>
</dbReference>
<dbReference type="InterPro" id="IPR053896">
    <property type="entry name" value="BTN3A2-like_Ig-C"/>
</dbReference>
<name>A0AAV6HDD6_9TELE</name>
<evidence type="ECO:0000256" key="4">
    <source>
        <dbReference type="SAM" id="MobiDB-lite"/>
    </source>
</evidence>
<feature type="domain" description="Ig-like" evidence="6">
    <location>
        <begin position="1"/>
        <end position="68"/>
    </location>
</feature>
<evidence type="ECO:0000256" key="1">
    <source>
        <dbReference type="ARBA" id="ARBA00004370"/>
    </source>
</evidence>
<sequence length="285" mass="31654">MTWLFNGRVALTISKDYGVLQNTTRFTAANYTTNEIYKWEFTIMNVTRNDSGVITCDVQNIQRRAHLSIQESGTVSIKGGNITVRPDEQVFFVCVASGWFPEPQVSWNINGKMADTENYNTTVETAGTLLNSNSTLSISAVQSAEVQCLAKVPALFTPQTTSVFLIVDKTNLQPDRTWLIAIIVTFSLVALVVLVIIGIILFCKRKNANKSSSKGNVMNPSQNAEETHGKDNPGYITNGDRSHSNFITVNNYQIPDMNQTSSDQQNVFKIHEGMTTTTFRHVTIV</sequence>
<dbReference type="SUPFAM" id="SSF48726">
    <property type="entry name" value="Immunoglobulin"/>
    <property type="match status" value="2"/>
</dbReference>
<feature type="domain" description="Ig-like" evidence="6">
    <location>
        <begin position="73"/>
        <end position="162"/>
    </location>
</feature>
<keyword evidence="5" id="KW-0812">Transmembrane</keyword>
<evidence type="ECO:0000256" key="2">
    <source>
        <dbReference type="ARBA" id="ARBA00023136"/>
    </source>
</evidence>